<evidence type="ECO:0000313" key="2">
    <source>
        <dbReference type="EMBL" id="COW37435.1"/>
    </source>
</evidence>
<organism evidence="2 3">
    <name type="scientific">Mycobacterium tuberculosis</name>
    <dbReference type="NCBI Taxonomy" id="1773"/>
    <lineage>
        <taxon>Bacteria</taxon>
        <taxon>Bacillati</taxon>
        <taxon>Actinomycetota</taxon>
        <taxon>Actinomycetes</taxon>
        <taxon>Mycobacteriales</taxon>
        <taxon>Mycobacteriaceae</taxon>
        <taxon>Mycobacterium</taxon>
        <taxon>Mycobacterium tuberculosis complex</taxon>
    </lineage>
</organism>
<evidence type="ECO:0000313" key="3">
    <source>
        <dbReference type="Proteomes" id="UP000048600"/>
    </source>
</evidence>
<dbReference type="Proteomes" id="UP000048600">
    <property type="component" value="Unassembled WGS sequence"/>
</dbReference>
<accession>A0A655J4D4</accession>
<reference evidence="2 3" key="1">
    <citation type="submission" date="2015-03" db="EMBL/GenBank/DDBJ databases">
        <authorList>
            <consortium name="Pathogen Informatics"/>
        </authorList>
    </citation>
    <scope>NUCLEOTIDE SEQUENCE [LARGE SCALE GENOMIC DNA]</scope>
    <source>
        <strain evidence="2 3">P00601463</strain>
    </source>
</reference>
<dbReference type="AlphaFoldDB" id="A0A655J4D4"/>
<name>A0A655J4D4_MYCTX</name>
<gene>
    <name evidence="2" type="ORF">ERS007741_02340</name>
</gene>
<feature type="compositionally biased region" description="Polar residues" evidence="1">
    <location>
        <begin position="1"/>
        <end position="18"/>
    </location>
</feature>
<sequence>MGGATSTTSAPRVSSSMTADDHDAPAFDAAEALTDGQRIKQRLRGVFMSAVTGVDHRRPIVVGAGPLRQQMGGAGRGMADDQRVSPGRAQGQRGIPQRLTLAYRRSGSADVDHVGAHPLTRYLERHPGAGGVLIEHRDDGPAPQRRQLLDVATDQRLRKPVGVVEDGGGVVAAEVGGGQQVPWGHREITTPSRPSCSRSRTCTLSLREVGTFLPT</sequence>
<proteinExistence type="predicted"/>
<feature type="region of interest" description="Disordered" evidence="1">
    <location>
        <begin position="67"/>
        <end position="93"/>
    </location>
</feature>
<dbReference type="EMBL" id="CHKL01000261">
    <property type="protein sequence ID" value="COW37435.1"/>
    <property type="molecule type" value="Genomic_DNA"/>
</dbReference>
<protein>
    <submittedName>
        <fullName evidence="2">Uncharacterized protein</fullName>
    </submittedName>
</protein>
<feature type="region of interest" description="Disordered" evidence="1">
    <location>
        <begin position="1"/>
        <end position="22"/>
    </location>
</feature>
<evidence type="ECO:0000256" key="1">
    <source>
        <dbReference type="SAM" id="MobiDB-lite"/>
    </source>
</evidence>